<feature type="domain" description="Putative sensor" evidence="13">
    <location>
        <begin position="17"/>
        <end position="206"/>
    </location>
</feature>
<feature type="transmembrane region" description="Helical" evidence="10">
    <location>
        <begin position="15"/>
        <end position="37"/>
    </location>
</feature>
<dbReference type="Gene3D" id="1.20.5.1930">
    <property type="match status" value="1"/>
</dbReference>
<keyword evidence="8" id="KW-0902">Two-component regulatory system</keyword>
<keyword evidence="10" id="KW-1133">Transmembrane helix</keyword>
<dbReference type="InterPro" id="IPR003594">
    <property type="entry name" value="HATPase_dom"/>
</dbReference>
<comment type="catalytic activity">
    <reaction evidence="1">
        <text>ATP + protein L-histidine = ADP + protein N-phospho-L-histidine.</text>
        <dbReference type="EC" id="2.7.13.3"/>
    </reaction>
</comment>
<keyword evidence="10" id="KW-0812">Transmembrane</keyword>
<evidence type="ECO:0000256" key="9">
    <source>
        <dbReference type="SAM" id="Coils"/>
    </source>
</evidence>
<dbReference type="InterPro" id="IPR050482">
    <property type="entry name" value="Sensor_HK_TwoCompSys"/>
</dbReference>
<evidence type="ECO:0000256" key="5">
    <source>
        <dbReference type="ARBA" id="ARBA00022741"/>
    </source>
</evidence>
<feature type="domain" description="Signal transduction histidine kinase subgroup 3 dimerisation and phosphoacceptor" evidence="12">
    <location>
        <begin position="389"/>
        <end position="453"/>
    </location>
</feature>
<keyword evidence="7" id="KW-0067">ATP-binding</keyword>
<keyword evidence="3" id="KW-0597">Phosphoprotein</keyword>
<protein>
    <recommendedName>
        <fullName evidence="2">histidine kinase</fullName>
        <ecNumber evidence="2">2.7.13.3</ecNumber>
    </recommendedName>
</protein>
<keyword evidence="4" id="KW-0808">Transferase</keyword>
<dbReference type="Pfam" id="PF02518">
    <property type="entry name" value="HATPase_c"/>
    <property type="match status" value="1"/>
</dbReference>
<dbReference type="PANTHER" id="PTHR24421">
    <property type="entry name" value="NITRATE/NITRITE SENSOR PROTEIN NARX-RELATED"/>
    <property type="match status" value="1"/>
</dbReference>
<dbReference type="GO" id="GO:0016301">
    <property type="term" value="F:kinase activity"/>
    <property type="evidence" value="ECO:0007669"/>
    <property type="project" value="UniProtKB-KW"/>
</dbReference>
<dbReference type="PANTHER" id="PTHR24421:SF10">
    <property type="entry name" value="NITRATE_NITRITE SENSOR PROTEIN NARQ"/>
    <property type="match status" value="1"/>
</dbReference>
<feature type="transmembrane region" description="Helical" evidence="10">
    <location>
        <begin position="265"/>
        <end position="282"/>
    </location>
</feature>
<evidence type="ECO:0000256" key="2">
    <source>
        <dbReference type="ARBA" id="ARBA00012438"/>
    </source>
</evidence>
<feature type="coiled-coil region" evidence="9">
    <location>
        <begin position="370"/>
        <end position="397"/>
    </location>
</feature>
<evidence type="ECO:0000256" key="8">
    <source>
        <dbReference type="ARBA" id="ARBA00023012"/>
    </source>
</evidence>
<dbReference type="Gene3D" id="3.30.565.10">
    <property type="entry name" value="Histidine kinase-like ATPase, C-terminal domain"/>
    <property type="match status" value="1"/>
</dbReference>
<gene>
    <name evidence="14" type="ORF">M3M28_03215</name>
</gene>
<feature type="transmembrane region" description="Helical" evidence="10">
    <location>
        <begin position="43"/>
        <end position="63"/>
    </location>
</feature>
<feature type="transmembrane region" description="Helical" evidence="10">
    <location>
        <begin position="238"/>
        <end position="258"/>
    </location>
</feature>
<dbReference type="CDD" id="cd16917">
    <property type="entry name" value="HATPase_UhpB-NarQ-NarX-like"/>
    <property type="match status" value="1"/>
</dbReference>
<dbReference type="SUPFAM" id="SSF55874">
    <property type="entry name" value="ATPase domain of HSP90 chaperone/DNA topoisomerase II/histidine kinase"/>
    <property type="match status" value="1"/>
</dbReference>
<feature type="transmembrane region" description="Helical" evidence="10">
    <location>
        <begin position="288"/>
        <end position="306"/>
    </location>
</feature>
<evidence type="ECO:0000256" key="10">
    <source>
        <dbReference type="SAM" id="Phobius"/>
    </source>
</evidence>
<keyword evidence="6 14" id="KW-0418">Kinase</keyword>
<feature type="domain" description="Histidine kinase/HSP90-like ATPase" evidence="11">
    <location>
        <begin position="503"/>
        <end position="592"/>
    </location>
</feature>
<sequence length="593" mass="62825">MQSRQHSTATLRRDFAYLLPGPVFALASFTSLITLFSLSVGTFIIWVGAALLPITLRLATWFADRSRGRVRAWGLEVPEEEVPPRQPGFGGLLRELRRPGAWRDLVFELLVTMPLRFTTGLLAFCWPLVAVGGLTYWVWSWSLPEGGGSMAELFGLVFPDAQLAAWFDGNLFDIVINLVLGLAFLATLPAVLHGLAWFDAHVTRFVLGRVDWSWLLGGIAGVTLLAVTWPVLAAIYGVHAALAGALALATAGAVVLAVRLPVTSTIVAAIGLLATALASAPAPGLPWPVPATGIVAGVLVIAIVGLRRPWYLAVLTWVVLSGASLAGALIGTGGGTGGALANFTTFASIAAGVAVLAMVARTLRSNRGEIEQVRALTAQEQRKRAELEERNRIAQELHDVVAHSLSVTSVQATTAKYRLPNLVPEVVDEFDTIADSSRRALGEMRGLLRLLRGDGDAELAPQPTLAELHHLIESSRASGAEVEYIDGLGDAAAREIPATVALAAFRIVQESISNALRHSHGARIHVELRRASDALEVEVVNGSPDESRPVQPSPGAGLGLAGLRGRTEALGGTFAAGSERGNGFAVRARLPID</sequence>
<feature type="transmembrane region" description="Helical" evidence="10">
    <location>
        <begin position="121"/>
        <end position="139"/>
    </location>
</feature>
<keyword evidence="5" id="KW-0547">Nucleotide-binding</keyword>
<dbReference type="EMBL" id="CP097160">
    <property type="protein sequence ID" value="UQN15489.1"/>
    <property type="molecule type" value="Genomic_DNA"/>
</dbReference>
<accession>A0ABY4MYL7</accession>
<evidence type="ECO:0000256" key="3">
    <source>
        <dbReference type="ARBA" id="ARBA00022553"/>
    </source>
</evidence>
<keyword evidence="10" id="KW-0472">Membrane</keyword>
<feature type="transmembrane region" description="Helical" evidence="10">
    <location>
        <begin position="313"/>
        <end position="333"/>
    </location>
</feature>
<reference evidence="14" key="1">
    <citation type="submission" date="2022-05" db="EMBL/GenBank/DDBJ databases">
        <title>Complete genome sequence of toluene-degrading Gulosibacter sediminis strain ACHW.36C.</title>
        <authorList>
            <person name="Wai A.C."/>
            <person name="Lai G.K."/>
            <person name="Griffin S.D."/>
            <person name="Leung F.C."/>
        </authorList>
    </citation>
    <scope>NUCLEOTIDE SEQUENCE [LARGE SCALE GENOMIC DNA]</scope>
    <source>
        <strain evidence="14">ACHW.36C</strain>
    </source>
</reference>
<feature type="transmembrane region" description="Helical" evidence="10">
    <location>
        <begin position="210"/>
        <end position="232"/>
    </location>
</feature>
<evidence type="ECO:0000259" key="13">
    <source>
        <dbReference type="Pfam" id="PF13796"/>
    </source>
</evidence>
<organism evidence="14">
    <name type="scientific">Gulosibacter sediminis</name>
    <dbReference type="NCBI Taxonomy" id="1729695"/>
    <lineage>
        <taxon>Bacteria</taxon>
        <taxon>Bacillati</taxon>
        <taxon>Actinomycetota</taxon>
        <taxon>Actinomycetes</taxon>
        <taxon>Micrococcales</taxon>
        <taxon>Microbacteriaceae</taxon>
        <taxon>Gulosibacter</taxon>
    </lineage>
</organism>
<feature type="transmembrane region" description="Helical" evidence="10">
    <location>
        <begin position="339"/>
        <end position="360"/>
    </location>
</feature>
<evidence type="ECO:0000256" key="6">
    <source>
        <dbReference type="ARBA" id="ARBA00022777"/>
    </source>
</evidence>
<dbReference type="InterPro" id="IPR025828">
    <property type="entry name" value="Put_sensor_dom"/>
</dbReference>
<dbReference type="Pfam" id="PF07730">
    <property type="entry name" value="HisKA_3"/>
    <property type="match status" value="1"/>
</dbReference>
<evidence type="ECO:0000256" key="4">
    <source>
        <dbReference type="ARBA" id="ARBA00022679"/>
    </source>
</evidence>
<dbReference type="InterPro" id="IPR011712">
    <property type="entry name" value="Sig_transdc_His_kin_sub3_dim/P"/>
</dbReference>
<name>A0ABY4MYL7_9MICO</name>
<evidence type="ECO:0000313" key="14">
    <source>
        <dbReference type="EMBL" id="UQN15489.1"/>
    </source>
</evidence>
<evidence type="ECO:0000256" key="7">
    <source>
        <dbReference type="ARBA" id="ARBA00022840"/>
    </source>
</evidence>
<proteinExistence type="predicted"/>
<feature type="transmembrane region" description="Helical" evidence="10">
    <location>
        <begin position="174"/>
        <end position="198"/>
    </location>
</feature>
<dbReference type="Pfam" id="PF13796">
    <property type="entry name" value="Sensor"/>
    <property type="match status" value="1"/>
</dbReference>
<evidence type="ECO:0000259" key="11">
    <source>
        <dbReference type="Pfam" id="PF02518"/>
    </source>
</evidence>
<dbReference type="InterPro" id="IPR036890">
    <property type="entry name" value="HATPase_C_sf"/>
</dbReference>
<keyword evidence="9" id="KW-0175">Coiled coil</keyword>
<evidence type="ECO:0000259" key="12">
    <source>
        <dbReference type="Pfam" id="PF07730"/>
    </source>
</evidence>
<evidence type="ECO:0000256" key="1">
    <source>
        <dbReference type="ARBA" id="ARBA00000085"/>
    </source>
</evidence>
<dbReference type="EC" id="2.7.13.3" evidence="2"/>